<dbReference type="InterPro" id="IPR006282">
    <property type="entry name" value="Thi_PPkinase"/>
</dbReference>
<keyword evidence="3 7" id="KW-0418">Kinase</keyword>
<dbReference type="InterPro" id="IPR007373">
    <property type="entry name" value="Thiamin_PyroPKinase_B1-bd"/>
</dbReference>
<dbReference type="InterPro" id="IPR007371">
    <property type="entry name" value="TPK_catalytic"/>
</dbReference>
<evidence type="ECO:0000256" key="2">
    <source>
        <dbReference type="ARBA" id="ARBA00022741"/>
    </source>
</evidence>
<organism evidence="7 8">
    <name type="scientific">Rodentibacter myodis</name>
    <dbReference type="NCBI Taxonomy" id="1907939"/>
    <lineage>
        <taxon>Bacteria</taxon>
        <taxon>Pseudomonadati</taxon>
        <taxon>Pseudomonadota</taxon>
        <taxon>Gammaproteobacteria</taxon>
        <taxon>Pasteurellales</taxon>
        <taxon>Pasteurellaceae</taxon>
        <taxon>Rodentibacter</taxon>
    </lineage>
</organism>
<dbReference type="GO" id="GO:0009229">
    <property type="term" value="P:thiamine diphosphate biosynthetic process"/>
    <property type="evidence" value="ECO:0007669"/>
    <property type="project" value="InterPro"/>
</dbReference>
<dbReference type="OrthoDB" id="9804377at2"/>
<reference evidence="7 8" key="1">
    <citation type="submission" date="2016-10" db="EMBL/GenBank/DDBJ databases">
        <title>Rodentibacter gen. nov. and new species.</title>
        <authorList>
            <person name="Christensen H."/>
        </authorList>
    </citation>
    <scope>NUCLEOTIDE SEQUENCE [LARGE SCALE GENOMIC DNA]</scope>
    <source>
        <strain evidence="7 8">Ac151</strain>
    </source>
</reference>
<dbReference type="PANTHER" id="PTHR41299">
    <property type="entry name" value="THIAMINE PYROPHOSPHOKINASE"/>
    <property type="match status" value="1"/>
</dbReference>
<dbReference type="GO" id="GO:0030975">
    <property type="term" value="F:thiamine binding"/>
    <property type="evidence" value="ECO:0007669"/>
    <property type="project" value="InterPro"/>
</dbReference>
<dbReference type="Pfam" id="PF04263">
    <property type="entry name" value="TPK_catalytic"/>
    <property type="match status" value="1"/>
</dbReference>
<proteinExistence type="predicted"/>
<sequence>MNVVVIAGGNPSPFCTALSAQFDYFVGVDRGAMFLLQQDLPLNLAVGDFDSVSMVEFQQVLQQAEKLIQAPAEKNDTDLELAIKAIFQRFPQAKVQIFGALGGRLDHQISNLFLVTDPEIAPFMSQIELIDPQNRLFVRPQGKHLLSPISTMKYIGFVPMQGGNLTIRNAKYPLNSSNYFVKSCYGSNEFVNGEIEVELDLGYVLVIYSKDR</sequence>
<dbReference type="EC" id="2.7.6.2" evidence="5"/>
<name>A0A1V3JPM2_9PAST</name>
<dbReference type="Proteomes" id="UP000188602">
    <property type="component" value="Unassembled WGS sequence"/>
</dbReference>
<accession>A0A1V3JPM2</accession>
<keyword evidence="1" id="KW-0808">Transferase</keyword>
<keyword evidence="2" id="KW-0547">Nucleotide-binding</keyword>
<keyword evidence="4" id="KW-0067">ATP-binding</keyword>
<feature type="domain" description="Thiamin pyrophosphokinase thiamin-binding" evidence="6">
    <location>
        <begin position="142"/>
        <end position="205"/>
    </location>
</feature>
<evidence type="ECO:0000313" key="8">
    <source>
        <dbReference type="Proteomes" id="UP000188602"/>
    </source>
</evidence>
<dbReference type="GO" id="GO:0004788">
    <property type="term" value="F:thiamine diphosphokinase activity"/>
    <property type="evidence" value="ECO:0007669"/>
    <property type="project" value="UniProtKB-UniRule"/>
</dbReference>
<evidence type="ECO:0000256" key="3">
    <source>
        <dbReference type="ARBA" id="ARBA00022777"/>
    </source>
</evidence>
<dbReference type="GO" id="GO:0006772">
    <property type="term" value="P:thiamine metabolic process"/>
    <property type="evidence" value="ECO:0007669"/>
    <property type="project" value="UniProtKB-UniRule"/>
</dbReference>
<comment type="caution">
    <text evidence="7">The sequence shown here is derived from an EMBL/GenBank/DDBJ whole genome shotgun (WGS) entry which is preliminary data.</text>
</comment>
<dbReference type="InterPro" id="IPR036759">
    <property type="entry name" value="TPK_catalytic_sf"/>
</dbReference>
<protein>
    <recommendedName>
        <fullName evidence="5">Thiamine diphosphokinase</fullName>
        <ecNumber evidence="5">2.7.6.2</ecNumber>
    </recommendedName>
</protein>
<dbReference type="AlphaFoldDB" id="A0A1V3JPM2"/>
<dbReference type="InterPro" id="IPR053149">
    <property type="entry name" value="TPK"/>
</dbReference>
<dbReference type="NCBIfam" id="TIGR01378">
    <property type="entry name" value="thi_PPkinase"/>
    <property type="match status" value="1"/>
</dbReference>
<dbReference type="EMBL" id="MLHQ01000014">
    <property type="protein sequence ID" value="OOF58769.1"/>
    <property type="molecule type" value="Genomic_DNA"/>
</dbReference>
<evidence type="ECO:0000256" key="5">
    <source>
        <dbReference type="NCBIfam" id="TIGR01378"/>
    </source>
</evidence>
<dbReference type="RefSeq" id="WP_077423791.1">
    <property type="nucleotide sequence ID" value="NZ_MLHQ01000014.1"/>
</dbReference>
<dbReference type="Gene3D" id="3.40.50.10240">
    <property type="entry name" value="Thiamin pyrophosphokinase, catalytic domain"/>
    <property type="match status" value="1"/>
</dbReference>
<dbReference type="PANTHER" id="PTHR41299:SF1">
    <property type="entry name" value="THIAMINE PYROPHOSPHOKINASE"/>
    <property type="match status" value="1"/>
</dbReference>
<dbReference type="CDD" id="cd07995">
    <property type="entry name" value="TPK"/>
    <property type="match status" value="1"/>
</dbReference>
<keyword evidence="8" id="KW-1185">Reference proteome</keyword>
<evidence type="ECO:0000313" key="7">
    <source>
        <dbReference type="EMBL" id="OOF58769.1"/>
    </source>
</evidence>
<evidence type="ECO:0000256" key="1">
    <source>
        <dbReference type="ARBA" id="ARBA00022679"/>
    </source>
</evidence>
<dbReference type="GO" id="GO:0005524">
    <property type="term" value="F:ATP binding"/>
    <property type="evidence" value="ECO:0007669"/>
    <property type="project" value="UniProtKB-KW"/>
</dbReference>
<dbReference type="Pfam" id="PF04265">
    <property type="entry name" value="TPK_B1_binding"/>
    <property type="match status" value="1"/>
</dbReference>
<gene>
    <name evidence="7" type="ORF">BKL49_06365</name>
</gene>
<dbReference type="SUPFAM" id="SSF63999">
    <property type="entry name" value="Thiamin pyrophosphokinase, catalytic domain"/>
    <property type="match status" value="1"/>
</dbReference>
<dbReference type="STRING" id="1907939.BKL49_06365"/>
<dbReference type="SMART" id="SM00983">
    <property type="entry name" value="TPK_B1_binding"/>
    <property type="match status" value="1"/>
</dbReference>
<evidence type="ECO:0000256" key="4">
    <source>
        <dbReference type="ARBA" id="ARBA00022840"/>
    </source>
</evidence>
<dbReference type="GO" id="GO:0016301">
    <property type="term" value="F:kinase activity"/>
    <property type="evidence" value="ECO:0007669"/>
    <property type="project" value="UniProtKB-KW"/>
</dbReference>
<evidence type="ECO:0000259" key="6">
    <source>
        <dbReference type="SMART" id="SM00983"/>
    </source>
</evidence>